<dbReference type="Proteomes" id="UP000643672">
    <property type="component" value="Unassembled WGS sequence"/>
</dbReference>
<reference evidence="5" key="1">
    <citation type="submission" date="2016-09" db="EMBL/GenBank/DDBJ databases">
        <title>Genome Sequence of Bathymodiolus thermophilus sulfur-oxidizing gill endosymbiont.</title>
        <authorList>
            <person name="Ponnudurai R."/>
            <person name="Kleiner M."/>
            <person name="Sayavedra L."/>
            <person name="Thuermer A."/>
            <person name="Felbeck H."/>
            <person name="Schlueter R."/>
            <person name="Schweder T."/>
            <person name="Markert S."/>
        </authorList>
    </citation>
    <scope>NUCLEOTIDE SEQUENCE [LARGE SCALE GENOMIC DNA]</scope>
    <source>
        <strain evidence="5">BAT/CrabSpa'14</strain>
    </source>
</reference>
<dbReference type="InterPro" id="IPR011836">
    <property type="entry name" value="YhdP"/>
</dbReference>
<keyword evidence="1" id="KW-1133">Transmembrane helix</keyword>
<dbReference type="AlphaFoldDB" id="A0A1J5TTT2"/>
<feature type="transmembrane region" description="Helical" evidence="1">
    <location>
        <begin position="12"/>
        <end position="37"/>
    </location>
</feature>
<gene>
    <name evidence="4" type="ORF">BGC33_09800</name>
    <name evidence="3" type="ORF">THERMOS_1506</name>
</gene>
<dbReference type="Proteomes" id="UP000182798">
    <property type="component" value="Unassembled WGS sequence"/>
</dbReference>
<reference evidence="3 6" key="3">
    <citation type="submission" date="2020-05" db="EMBL/GenBank/DDBJ databases">
        <authorList>
            <person name="Petersen J."/>
            <person name="Sayavedra L."/>
        </authorList>
    </citation>
    <scope>NUCLEOTIDE SEQUENCE [LARGE SCALE GENOMIC DNA]</scope>
    <source>
        <strain evidence="3">B thermophilus SOXS</strain>
    </source>
</reference>
<accession>A0A1J5TTT2</accession>
<feature type="domain" description="YhdP central" evidence="2">
    <location>
        <begin position="508"/>
        <end position="826"/>
    </location>
</feature>
<dbReference type="EMBL" id="MIQH01000763">
    <property type="protein sequence ID" value="OIR24240.1"/>
    <property type="molecule type" value="Genomic_DNA"/>
</dbReference>
<keyword evidence="1" id="KW-0472">Membrane</keyword>
<sequence>MHKIIIHHSAKVIKFGIWIAGFLILFVALVATFPVLIKAPIEVGLSELSGLDVESSVPHFSFKQGKLSLRINTLRAFTAGSLTHRPKAGLSPVASIDNLRWDINLNLLWADIYHPNKIFVKTLVFYSQHNGFDIERIQQLVLLSNSGLFDFFKVLSIDKTLIKGDQELEIEPILLVRHKRQLLLKVMGQDIAFDPSNMSENKVDIAVTLPLGHYNNNMFSLPIVISNEELLIEAKIKLFHQKGDDFVEFEAYVAEVKANNLSKYLPVQLLGDDVYAWIKRGFIAGTLQDLKLNVKENLTTVSDTEIQISAQATALELLFDSDWNPLQQLNASFAFDGKKITVIAHDGKLNNVDLKAIKVQIKDVGQQDAKVEITGKVNSQSELLIEFLKRSPLGESVHEVLNQINLSGKADGNLALVIPLGEESSIIDIDLTIQNNRLSVLKGAIVVENYNSKLAFHHNEVTGKGTGNIRNLPVDIRVNPSNRHDSKTRIFGVELMNSGLKAYIVKRPDESWHGVIDSKSVTGNVIVTLDKEDMPHVQLSDIRVTTLDAIKGDWNITPQDFPDMYLKTKDIYVDDSVLPDFKVKLTAKDKLLVIDNLQFKGIEVDDKILNFQGSWDGSKTQLYAKAKGKSLAEFLQKLKVKEKITGGKFNFDISLACECAPWNMNYQDITGYFDMNVKEGVFTDKDPNIGRILSLLNIKSIVKRLQLNLSDVTNKGFAYENITAKIHLQNAIAKIEKFDLEASSSSIVLTGEGNIVDKQYNLVAKVTPAINDAVPIAAYLTGGGLVALGVWLVDEALFDGELVGAIVNGAAEFEYKITGSWDNPIIEKL</sequence>
<evidence type="ECO:0000256" key="1">
    <source>
        <dbReference type="SAM" id="Phobius"/>
    </source>
</evidence>
<evidence type="ECO:0000313" key="6">
    <source>
        <dbReference type="Proteomes" id="UP000643672"/>
    </source>
</evidence>
<feature type="domain" description="YhdP central" evidence="2">
    <location>
        <begin position="180"/>
        <end position="480"/>
    </location>
</feature>
<dbReference type="EMBL" id="CAESAQ020000076">
    <property type="protein sequence ID" value="CAB5502019.1"/>
    <property type="molecule type" value="Genomic_DNA"/>
</dbReference>
<dbReference type="RefSeq" id="WP_071564841.1">
    <property type="nucleotide sequence ID" value="NZ_CAESAQ020000076.1"/>
</dbReference>
<dbReference type="InterPro" id="IPR025263">
    <property type="entry name" value="YhdP_central"/>
</dbReference>
<dbReference type="Pfam" id="PF13116">
    <property type="entry name" value="YhdP"/>
    <property type="match status" value="2"/>
</dbReference>
<keyword evidence="6" id="KW-1185">Reference proteome</keyword>
<evidence type="ECO:0000313" key="4">
    <source>
        <dbReference type="EMBL" id="OIR24240.1"/>
    </source>
</evidence>
<keyword evidence="1" id="KW-0812">Transmembrane</keyword>
<name>A0A1J5TTT2_9GAMM</name>
<evidence type="ECO:0000313" key="3">
    <source>
        <dbReference type="EMBL" id="CAB5502019.1"/>
    </source>
</evidence>
<protein>
    <submittedName>
        <fullName evidence="3">FIG006388: Possible exported protein</fullName>
    </submittedName>
</protein>
<dbReference type="OrthoDB" id="9762238at2"/>
<evidence type="ECO:0000259" key="2">
    <source>
        <dbReference type="Pfam" id="PF13116"/>
    </source>
</evidence>
<reference evidence="4" key="2">
    <citation type="journal article" date="2017" name="Stand. Genomic Sci.">
        <title>Genome sequence of the sulfur-oxidizing Bathymodiolus thermophilus gill endosymbiont.</title>
        <authorList>
            <person name="Ponnudurai R."/>
            <person name="Sayavedra L."/>
            <person name="Kleiner M."/>
            <person name="Heiden S.E."/>
            <person name="Thurmer A."/>
            <person name="Felbeck H."/>
            <person name="Schluter R."/>
            <person name="Sievert S.M."/>
            <person name="Daniel R."/>
            <person name="Schweder T."/>
            <person name="Markert S."/>
        </authorList>
    </citation>
    <scope>NUCLEOTIDE SEQUENCE</scope>
    <source>
        <strain evidence="4">BAT/CrabSpa'14</strain>
    </source>
</reference>
<dbReference type="PANTHER" id="PTHR38690:SF1">
    <property type="entry name" value="PROTEASE"/>
    <property type="match status" value="1"/>
</dbReference>
<comment type="caution">
    <text evidence="4">The sequence shown here is derived from an EMBL/GenBank/DDBJ whole genome shotgun (WGS) entry which is preliminary data.</text>
</comment>
<dbReference type="PANTHER" id="PTHR38690">
    <property type="entry name" value="PROTEASE-RELATED"/>
    <property type="match status" value="1"/>
</dbReference>
<evidence type="ECO:0000313" key="5">
    <source>
        <dbReference type="Proteomes" id="UP000182798"/>
    </source>
</evidence>
<proteinExistence type="predicted"/>
<organism evidence="4 5">
    <name type="scientific">Bathymodiolus thermophilus thioautotrophic gill symbiont</name>
    <dbReference type="NCBI Taxonomy" id="2360"/>
    <lineage>
        <taxon>Bacteria</taxon>
        <taxon>Pseudomonadati</taxon>
        <taxon>Pseudomonadota</taxon>
        <taxon>Gammaproteobacteria</taxon>
        <taxon>sulfur-oxidizing symbionts</taxon>
    </lineage>
</organism>